<dbReference type="GO" id="GO:0006487">
    <property type="term" value="P:protein N-linked glycosylation"/>
    <property type="evidence" value="ECO:0007669"/>
    <property type="project" value="TreeGrafter"/>
</dbReference>
<dbReference type="InterPro" id="IPR001173">
    <property type="entry name" value="Glyco_trans_2-like"/>
</dbReference>
<evidence type="ECO:0008006" key="6">
    <source>
        <dbReference type="Google" id="ProtNLM"/>
    </source>
</evidence>
<dbReference type="AlphaFoldDB" id="A0A1G1V334"/>
<gene>
    <name evidence="4" type="ORF">A2782_02880</name>
</gene>
<keyword evidence="1" id="KW-0472">Membrane</keyword>
<feature type="transmembrane region" description="Helical" evidence="1">
    <location>
        <begin position="330"/>
        <end position="354"/>
    </location>
</feature>
<accession>A0A1G1V334</accession>
<dbReference type="EMBL" id="MHBW01000005">
    <property type="protein sequence ID" value="OGY09757.1"/>
    <property type="molecule type" value="Genomic_DNA"/>
</dbReference>
<feature type="transmembrane region" description="Helical" evidence="1">
    <location>
        <begin position="360"/>
        <end position="378"/>
    </location>
</feature>
<evidence type="ECO:0000259" key="2">
    <source>
        <dbReference type="Pfam" id="PF00535"/>
    </source>
</evidence>
<feature type="transmembrane region" description="Helical" evidence="1">
    <location>
        <begin position="385"/>
        <end position="402"/>
    </location>
</feature>
<reference evidence="4 5" key="1">
    <citation type="journal article" date="2016" name="Nat. Commun.">
        <title>Thousands of microbial genomes shed light on interconnected biogeochemical processes in an aquifer system.</title>
        <authorList>
            <person name="Anantharaman K."/>
            <person name="Brown C.T."/>
            <person name="Hug L.A."/>
            <person name="Sharon I."/>
            <person name="Castelle C.J."/>
            <person name="Probst A.J."/>
            <person name="Thomas B.C."/>
            <person name="Singh A."/>
            <person name="Wilkins M.J."/>
            <person name="Karaoz U."/>
            <person name="Brodie E.L."/>
            <person name="Williams K.H."/>
            <person name="Hubbard S.S."/>
            <person name="Banfield J.F."/>
        </authorList>
    </citation>
    <scope>NUCLEOTIDE SEQUENCE [LARGE SCALE GENOMIC DNA]</scope>
</reference>
<keyword evidence="1" id="KW-1133">Transmembrane helix</keyword>
<evidence type="ECO:0000256" key="1">
    <source>
        <dbReference type="SAM" id="Phobius"/>
    </source>
</evidence>
<feature type="transmembrane region" description="Helical" evidence="1">
    <location>
        <begin position="589"/>
        <end position="609"/>
    </location>
</feature>
<feature type="transmembrane region" description="Helical" evidence="1">
    <location>
        <begin position="551"/>
        <end position="569"/>
    </location>
</feature>
<dbReference type="Pfam" id="PF10131">
    <property type="entry name" value="PTPS_related"/>
    <property type="match status" value="1"/>
</dbReference>
<dbReference type="InterPro" id="IPR018776">
    <property type="entry name" value="Membrane_prot_PTPS-rel_domain"/>
</dbReference>
<evidence type="ECO:0000259" key="3">
    <source>
        <dbReference type="Pfam" id="PF10131"/>
    </source>
</evidence>
<dbReference type="PANTHER" id="PTHR10859">
    <property type="entry name" value="GLYCOSYL TRANSFERASE"/>
    <property type="match status" value="1"/>
</dbReference>
<dbReference type="PANTHER" id="PTHR10859:SF91">
    <property type="entry name" value="DOLICHYL-PHOSPHATE BETA-GLUCOSYLTRANSFERASE"/>
    <property type="match status" value="1"/>
</dbReference>
<feature type="domain" description="Membrane protein 6-pyruvoyl-tetrahydropterin synthase-related" evidence="3">
    <location>
        <begin position="306"/>
        <end position="628"/>
    </location>
</feature>
<dbReference type="Pfam" id="PF00535">
    <property type="entry name" value="Glycos_transf_2"/>
    <property type="match status" value="1"/>
</dbReference>
<proteinExistence type="predicted"/>
<comment type="caution">
    <text evidence="4">The sequence shown here is derived from an EMBL/GenBank/DDBJ whole genome shotgun (WGS) entry which is preliminary data.</text>
</comment>
<dbReference type="Proteomes" id="UP000177967">
    <property type="component" value="Unassembled WGS sequence"/>
</dbReference>
<feature type="transmembrane region" description="Helical" evidence="1">
    <location>
        <begin position="455"/>
        <end position="475"/>
    </location>
</feature>
<evidence type="ECO:0000313" key="5">
    <source>
        <dbReference type="Proteomes" id="UP000177967"/>
    </source>
</evidence>
<evidence type="ECO:0000313" key="4">
    <source>
        <dbReference type="EMBL" id="OGY09757.1"/>
    </source>
</evidence>
<feature type="transmembrane region" description="Helical" evidence="1">
    <location>
        <begin position="527"/>
        <end position="544"/>
    </location>
</feature>
<dbReference type="SUPFAM" id="SSF53448">
    <property type="entry name" value="Nucleotide-diphospho-sugar transferases"/>
    <property type="match status" value="1"/>
</dbReference>
<feature type="transmembrane region" description="Helical" evidence="1">
    <location>
        <begin position="773"/>
        <end position="796"/>
    </location>
</feature>
<feature type="transmembrane region" description="Helical" evidence="1">
    <location>
        <begin position="422"/>
        <end position="443"/>
    </location>
</feature>
<sequence>MEKIRLSVVIPAYNESKNFRCGVLNGVVEFLKLRKYTWEVILVNDGSTDETLKLLKEFVSCHYGFRLVDMVHGGKVAAVTSGVLEARGEIVVFSDFDQSTPLSEVENFLLEFNKGAELVIGRRVEKSGWSLFQKLRSKTFNFLVQLIILPGINDTQCGFKAFKNSVAKELFKKLSITKHTAKDGYKGAFDVELLYLAKRRGYKIVQLPVVWSYVKSGILSPLEPIKMLLDIIHLRLAYLNRHVIPVVLLLLLSVPAWIQTAKGGYFPMHDDLQFGRQVVMDKCFADKQIPCRWSKDLGYGYGYPLFNYYPPFPYYLGQMFRSADLSYIDVIKVLVVLSLIISGLLMYLFAQVFWGKWGGLISGALYIYAPYHAVDIYVRGAMNEAWAIAFFPGVFWALYRLIERNKWKYVLPVAAFSSLVMLSHNLMLMLFVPAAFVWALFWLVKFRSVKALPKLVVSGSWSLGLAAFFSLPVIFEQKYAHVETLTAGYFNYLAHFATLKELFIDRNWGYGNSIYGPVDYISFQIGYIHWGLALVSLIVALVFARKKLYKSLFIVLMFAISLFYAFLAHEKSSFLWSAAPQLQYLQFPWRTLSIVIFGTSFLGGSIVILGEKLIKFRVIGTLILILVTVAFYKDYFRWKDFWPNFKDQDKLAGEQWKLQTTNGIFDYLPVWAPFPPVNPPNGDAEIIDGEGQITTLFKNSVKQEYEVKVKKEARFQINTFYFPGWEYTVDGREVLVNPKDDQELGRPRIQLSSGNYKIVALFKKTSVRYISDIVSVVSWSIFLVCAFLSASNINFLKREKSP</sequence>
<keyword evidence="1" id="KW-0812">Transmembrane</keyword>
<protein>
    <recommendedName>
        <fullName evidence="6">Glycosyltransferase 2-like domain-containing protein</fullName>
    </recommendedName>
</protein>
<feature type="transmembrane region" description="Helical" evidence="1">
    <location>
        <begin position="242"/>
        <end position="258"/>
    </location>
</feature>
<name>A0A1G1V334_9BACT</name>
<organism evidence="4 5">
    <name type="scientific">Candidatus Blackburnbacteria bacterium RIFCSPHIGHO2_01_FULL_43_15b</name>
    <dbReference type="NCBI Taxonomy" id="1797513"/>
    <lineage>
        <taxon>Bacteria</taxon>
        <taxon>Candidatus Blackburniibacteriota</taxon>
    </lineage>
</organism>
<dbReference type="InterPro" id="IPR029044">
    <property type="entry name" value="Nucleotide-diphossugar_trans"/>
</dbReference>
<feature type="domain" description="Glycosyltransferase 2-like" evidence="2">
    <location>
        <begin position="7"/>
        <end position="171"/>
    </location>
</feature>
<feature type="transmembrane region" description="Helical" evidence="1">
    <location>
        <begin position="616"/>
        <end position="632"/>
    </location>
</feature>
<dbReference type="Gene3D" id="3.90.550.10">
    <property type="entry name" value="Spore Coat Polysaccharide Biosynthesis Protein SpsA, Chain A"/>
    <property type="match status" value="1"/>
</dbReference>
<dbReference type="STRING" id="1797513.A2782_02880"/>